<feature type="transmembrane region" description="Helical" evidence="17">
    <location>
        <begin position="377"/>
        <end position="399"/>
    </location>
</feature>
<keyword evidence="6 17" id="KW-0813">Transport</keyword>
<evidence type="ECO:0000256" key="7">
    <source>
        <dbReference type="ARBA" id="ARBA00022660"/>
    </source>
</evidence>
<comment type="similarity">
    <text evidence="3 17">Belongs to the complex I subunit 4 family.</text>
</comment>
<feature type="transmembrane region" description="Helical" evidence="17">
    <location>
        <begin position="249"/>
        <end position="268"/>
    </location>
</feature>
<sequence length="447" mass="51890">MLKLIFYMFFMIPLCFNKKNYWLLQNFIFLLSFIVIIFFEMMNDIWVSISYFLGVDYISLGLILLSCWISSLMFMASSSLYNKNFMLNYFSILVLFLLIFLIVTFSSMNLFLFYFFFESSLIPVLLLIMGWGYQSDRMQAGLYLLFYTLLASLPLLMGLLFIYEVEKSLYLSFLKIFSLEFNFYLYLSMIMAFLVKMPMYFVHLWLPKAHVEAPISGSMILAGIMLKLGGYGLIRVFSMMMLIGVKLNFIFIIMSMVGGIIVSFICLYQFDLKSLIAYSSVVHMSMVISGIMVLTYWGISGAYLMMISHGLCSSGLFCLANIMYERLGSRSLMINKGLLNFMPSMSLFWFLLCSSNMSAPPSLNLLSEIMLINSMISWNYIMMVLLIFLSFFSALYSLYLYSYSQHGKLMLGYYSFSMGFISEYLLLLLHWVPLNLMILKVDLFVMI</sequence>
<evidence type="ECO:0000256" key="1">
    <source>
        <dbReference type="ARBA" id="ARBA00003257"/>
    </source>
</evidence>
<dbReference type="GO" id="GO:0031966">
    <property type="term" value="C:mitochondrial membrane"/>
    <property type="evidence" value="ECO:0007669"/>
    <property type="project" value="UniProtKB-SubCell"/>
</dbReference>
<dbReference type="EC" id="7.1.1.2" evidence="4 17"/>
<proteinExistence type="inferred from homology"/>
<dbReference type="PANTHER" id="PTHR43507:SF20">
    <property type="entry name" value="NADH-UBIQUINONE OXIDOREDUCTASE CHAIN 4"/>
    <property type="match status" value="1"/>
</dbReference>
<keyword evidence="15 17" id="KW-0472">Membrane</keyword>
<evidence type="ECO:0000256" key="13">
    <source>
        <dbReference type="ARBA" id="ARBA00023075"/>
    </source>
</evidence>
<feature type="transmembrane region" description="Helical" evidence="17">
    <location>
        <begin position="140"/>
        <end position="163"/>
    </location>
</feature>
<evidence type="ECO:0000256" key="16">
    <source>
        <dbReference type="ARBA" id="ARBA00049551"/>
    </source>
</evidence>
<dbReference type="GO" id="GO:0048039">
    <property type="term" value="F:ubiquinone binding"/>
    <property type="evidence" value="ECO:0007669"/>
    <property type="project" value="TreeGrafter"/>
</dbReference>
<evidence type="ECO:0000256" key="4">
    <source>
        <dbReference type="ARBA" id="ARBA00012944"/>
    </source>
</evidence>
<dbReference type="Pfam" id="PF00361">
    <property type="entry name" value="Proton_antipo_M"/>
    <property type="match status" value="1"/>
</dbReference>
<dbReference type="GO" id="GO:0003954">
    <property type="term" value="F:NADH dehydrogenase activity"/>
    <property type="evidence" value="ECO:0007669"/>
    <property type="project" value="TreeGrafter"/>
</dbReference>
<dbReference type="AlphaFoldDB" id="Q5EQN6"/>
<evidence type="ECO:0000256" key="5">
    <source>
        <dbReference type="ARBA" id="ARBA00021006"/>
    </source>
</evidence>
<comment type="subcellular location">
    <subcellularLocation>
        <location evidence="2 17">Mitochondrion membrane</location>
        <topology evidence="2 17">Multi-pass membrane protein</topology>
    </subcellularLocation>
</comment>
<evidence type="ECO:0000256" key="17">
    <source>
        <dbReference type="RuleBase" id="RU003297"/>
    </source>
</evidence>
<evidence type="ECO:0000259" key="19">
    <source>
        <dbReference type="Pfam" id="PF01059"/>
    </source>
</evidence>
<geneLocation type="mitochondrion" evidence="20"/>
<keyword evidence="11 17" id="KW-1133">Transmembrane helix</keyword>
<keyword evidence="12 17" id="KW-0520">NAD</keyword>
<dbReference type="GO" id="GO:0042773">
    <property type="term" value="P:ATP synthesis coupled electron transport"/>
    <property type="evidence" value="ECO:0007669"/>
    <property type="project" value="InterPro"/>
</dbReference>
<evidence type="ECO:0000256" key="10">
    <source>
        <dbReference type="ARBA" id="ARBA00022982"/>
    </source>
</evidence>
<feature type="transmembrane region" description="Helical" evidence="17">
    <location>
        <begin position="218"/>
        <end position="243"/>
    </location>
</feature>
<dbReference type="InterPro" id="IPR000260">
    <property type="entry name" value="NADH4_N"/>
</dbReference>
<gene>
    <name evidence="20" type="primary">ND4</name>
</gene>
<feature type="transmembrane region" description="Helical" evidence="17">
    <location>
        <begin position="337"/>
        <end position="357"/>
    </location>
</feature>
<evidence type="ECO:0000256" key="12">
    <source>
        <dbReference type="ARBA" id="ARBA00023027"/>
    </source>
</evidence>
<keyword evidence="9" id="KW-1278">Translocase</keyword>
<feature type="transmembrane region" description="Helical" evidence="17">
    <location>
        <begin position="183"/>
        <end position="206"/>
    </location>
</feature>
<evidence type="ECO:0000256" key="6">
    <source>
        <dbReference type="ARBA" id="ARBA00022448"/>
    </source>
</evidence>
<keyword evidence="10 17" id="KW-0249">Electron transport</keyword>
<feature type="transmembrane region" description="Helical" evidence="17">
    <location>
        <begin position="21"/>
        <end position="39"/>
    </location>
</feature>
<feature type="domain" description="NADH:quinone oxidoreductase/Mrp antiporter transmembrane" evidence="18">
    <location>
        <begin position="107"/>
        <end position="393"/>
    </location>
</feature>
<evidence type="ECO:0000256" key="14">
    <source>
        <dbReference type="ARBA" id="ARBA00023128"/>
    </source>
</evidence>
<feature type="transmembrane region" description="Helical" evidence="17">
    <location>
        <begin position="51"/>
        <end position="74"/>
    </location>
</feature>
<dbReference type="EMBL" id="AY787816">
    <property type="protein sequence ID" value="AAV49054.1"/>
    <property type="molecule type" value="Genomic_DNA"/>
</dbReference>
<evidence type="ECO:0000313" key="20">
    <source>
        <dbReference type="EMBL" id="AAV49054.1"/>
    </source>
</evidence>
<evidence type="ECO:0000256" key="11">
    <source>
        <dbReference type="ARBA" id="ARBA00022989"/>
    </source>
</evidence>
<feature type="domain" description="NADH:ubiquinone oxidoreductase chain 4 N-terminal" evidence="19">
    <location>
        <begin position="1"/>
        <end position="104"/>
    </location>
</feature>
<evidence type="ECO:0000256" key="3">
    <source>
        <dbReference type="ARBA" id="ARBA00009025"/>
    </source>
</evidence>
<evidence type="ECO:0000256" key="8">
    <source>
        <dbReference type="ARBA" id="ARBA00022692"/>
    </source>
</evidence>
<keyword evidence="7 17" id="KW-0679">Respiratory chain</keyword>
<name>Q5EQN6_9HYME</name>
<feature type="transmembrane region" description="Helical" evidence="17">
    <location>
        <begin position="303"/>
        <end position="325"/>
    </location>
</feature>
<dbReference type="Pfam" id="PF01059">
    <property type="entry name" value="Oxidored_q5_N"/>
    <property type="match status" value="1"/>
</dbReference>
<evidence type="ECO:0000256" key="9">
    <source>
        <dbReference type="ARBA" id="ARBA00022967"/>
    </source>
</evidence>
<feature type="transmembrane region" description="Helical" evidence="17">
    <location>
        <begin position="86"/>
        <end position="105"/>
    </location>
</feature>
<comment type="function">
    <text evidence="1">Core subunit of the mitochondrial membrane respiratory chain NADH dehydrogenase (Complex I) that is believed to belong to the minimal assembly required for catalysis. Complex I functions in the transfer of electrons from NADH to the respiratory chain. The immediate electron acceptor for the enzyme is believed to be ubiquinone.</text>
</comment>
<evidence type="ECO:0000256" key="15">
    <source>
        <dbReference type="ARBA" id="ARBA00023136"/>
    </source>
</evidence>
<keyword evidence="8 17" id="KW-0812">Transmembrane</keyword>
<comment type="catalytic activity">
    <reaction evidence="16 17">
        <text>a ubiquinone + NADH + 5 H(+)(in) = a ubiquinol + NAD(+) + 4 H(+)(out)</text>
        <dbReference type="Rhea" id="RHEA:29091"/>
        <dbReference type="Rhea" id="RHEA-COMP:9565"/>
        <dbReference type="Rhea" id="RHEA-COMP:9566"/>
        <dbReference type="ChEBI" id="CHEBI:15378"/>
        <dbReference type="ChEBI" id="CHEBI:16389"/>
        <dbReference type="ChEBI" id="CHEBI:17976"/>
        <dbReference type="ChEBI" id="CHEBI:57540"/>
        <dbReference type="ChEBI" id="CHEBI:57945"/>
        <dbReference type="EC" id="7.1.1.2"/>
    </reaction>
</comment>
<reference evidence="20" key="1">
    <citation type="journal article" date="2005" name="Mol. Phylogenet. Evol.">
        <title>The position of the Hymenoptera within the Holometabola as inferred from the mitochondrial genome of Perga condei (Hymenoptera: Symphyta: Pergidae).</title>
        <authorList>
            <person name="Castro L.R."/>
            <person name="Dowton M."/>
        </authorList>
    </citation>
    <scope>NUCLEOTIDE SEQUENCE</scope>
</reference>
<keyword evidence="14 17" id="KW-0496">Mitochondrion</keyword>
<dbReference type="InterPro" id="IPR003918">
    <property type="entry name" value="NADH_UbQ_OxRdtase"/>
</dbReference>
<evidence type="ECO:0000256" key="2">
    <source>
        <dbReference type="ARBA" id="ARBA00004225"/>
    </source>
</evidence>
<protein>
    <recommendedName>
        <fullName evidence="5 17">NADH-ubiquinone oxidoreductase chain 4</fullName>
        <ecNumber evidence="4 17">7.1.1.2</ecNumber>
    </recommendedName>
</protein>
<evidence type="ECO:0000259" key="18">
    <source>
        <dbReference type="Pfam" id="PF00361"/>
    </source>
</evidence>
<accession>Q5EQN6</accession>
<feature type="transmembrane region" description="Helical" evidence="17">
    <location>
        <begin position="111"/>
        <end position="133"/>
    </location>
</feature>
<dbReference type="GO" id="GO:0015990">
    <property type="term" value="P:electron transport coupled proton transport"/>
    <property type="evidence" value="ECO:0007669"/>
    <property type="project" value="TreeGrafter"/>
</dbReference>
<feature type="transmembrane region" description="Helical" evidence="17">
    <location>
        <begin position="275"/>
        <end position="297"/>
    </location>
</feature>
<dbReference type="GO" id="GO:0008137">
    <property type="term" value="F:NADH dehydrogenase (ubiquinone) activity"/>
    <property type="evidence" value="ECO:0007669"/>
    <property type="project" value="UniProtKB-UniRule"/>
</dbReference>
<keyword evidence="13 17" id="KW-0830">Ubiquinone</keyword>
<organism evidence="20">
    <name type="scientific">Perga condei</name>
    <dbReference type="NCBI Taxonomy" id="32411"/>
    <lineage>
        <taxon>Eukaryota</taxon>
        <taxon>Metazoa</taxon>
        <taxon>Ecdysozoa</taxon>
        <taxon>Arthropoda</taxon>
        <taxon>Hexapoda</taxon>
        <taxon>Insecta</taxon>
        <taxon>Pterygota</taxon>
        <taxon>Neoptera</taxon>
        <taxon>Endopterygota</taxon>
        <taxon>Hymenoptera</taxon>
        <taxon>Tenthredinoidea</taxon>
        <taxon>Pergidae</taxon>
        <taxon>Perginae</taxon>
        <taxon>Perga</taxon>
    </lineage>
</organism>
<dbReference type="PRINTS" id="PR01437">
    <property type="entry name" value="NUOXDRDTASE4"/>
</dbReference>
<dbReference type="InterPro" id="IPR001750">
    <property type="entry name" value="ND/Mrp_TM"/>
</dbReference>
<feature type="transmembrane region" description="Helical" evidence="17">
    <location>
        <begin position="411"/>
        <end position="432"/>
    </location>
</feature>
<dbReference type="PANTHER" id="PTHR43507">
    <property type="entry name" value="NADH-UBIQUINONE OXIDOREDUCTASE CHAIN 4"/>
    <property type="match status" value="1"/>
</dbReference>
<comment type="function">
    <text evidence="17">Core subunit of the mitochondrial membrane respiratory chain NADH dehydrogenase (Complex I) which catalyzes electron transfer from NADH through the respiratory chain, using ubiquinone as an electron acceptor. Essential for the catalytic activity and assembly of complex I.</text>
</comment>